<comment type="caution">
    <text evidence="5">The sequence shown here is derived from an EMBL/GenBank/DDBJ whole genome shotgun (WGS) entry which is preliminary data.</text>
</comment>
<dbReference type="SUPFAM" id="SSF46785">
    <property type="entry name" value="Winged helix' DNA-binding domain"/>
    <property type="match status" value="1"/>
</dbReference>
<evidence type="ECO:0000313" key="6">
    <source>
        <dbReference type="Proteomes" id="UP000435957"/>
    </source>
</evidence>
<gene>
    <name evidence="5" type="ORF">F9L03_22865</name>
</gene>
<keyword evidence="6" id="KW-1185">Reference proteome</keyword>
<organism evidence="5 6">
    <name type="scientific">Brucella lupini</name>
    <dbReference type="NCBI Taxonomy" id="255457"/>
    <lineage>
        <taxon>Bacteria</taxon>
        <taxon>Pseudomonadati</taxon>
        <taxon>Pseudomonadota</taxon>
        <taxon>Alphaproteobacteria</taxon>
        <taxon>Hyphomicrobiales</taxon>
        <taxon>Brucellaceae</taxon>
        <taxon>Brucella/Ochrobactrum group</taxon>
        <taxon>Brucella</taxon>
    </lineage>
</organism>
<name>A0AB34DGY9_9HYPH</name>
<dbReference type="EMBL" id="WBWF01000024">
    <property type="protein sequence ID" value="KAB2701557.1"/>
    <property type="molecule type" value="Genomic_DNA"/>
</dbReference>
<dbReference type="InterPro" id="IPR000524">
    <property type="entry name" value="Tscrpt_reg_HTH_GntR"/>
</dbReference>
<dbReference type="PANTHER" id="PTHR43537:SF24">
    <property type="entry name" value="GLUCONATE OPERON TRANSCRIPTIONAL REPRESSOR"/>
    <property type="match status" value="1"/>
</dbReference>
<evidence type="ECO:0000313" key="5">
    <source>
        <dbReference type="EMBL" id="KAB2701557.1"/>
    </source>
</evidence>
<sequence length="230" mass="26858">MLGPGKGIGLNSADHHVYLSIREQIFDGRLPANSFIHIQSLATFHKVSALPVREALIRLSAEDLVEYNRSRGFMPSLISLNTLVDSYDIIYHIYQLNLRINIATKPADNLPDDEIIMSIAEDENITARSVDEALELFASRLLREHFYGCFLRELRRTRPFRFQTFQLRDDIALIAEYIRDMKAMVINREYAKIYRTNRDFQRANISKLKDRYHLFVENTRKSQVYNTIIS</sequence>
<protein>
    <submittedName>
        <fullName evidence="5">GntR family transcriptional regulator</fullName>
    </submittedName>
</protein>
<keyword evidence="3" id="KW-0804">Transcription</keyword>
<keyword evidence="1" id="KW-0805">Transcription regulation</keyword>
<feature type="domain" description="HTH gntR-type" evidence="4">
    <location>
        <begin position="17"/>
        <end position="75"/>
    </location>
</feature>
<dbReference type="Gene3D" id="1.10.10.10">
    <property type="entry name" value="Winged helix-like DNA-binding domain superfamily/Winged helix DNA-binding domain"/>
    <property type="match status" value="1"/>
</dbReference>
<dbReference type="SMART" id="SM00345">
    <property type="entry name" value="HTH_GNTR"/>
    <property type="match status" value="1"/>
</dbReference>
<dbReference type="Pfam" id="PF00392">
    <property type="entry name" value="GntR"/>
    <property type="match status" value="1"/>
</dbReference>
<dbReference type="Proteomes" id="UP000435957">
    <property type="component" value="Unassembled WGS sequence"/>
</dbReference>
<keyword evidence="2" id="KW-0238">DNA-binding</keyword>
<proteinExistence type="predicted"/>
<dbReference type="InterPro" id="IPR036390">
    <property type="entry name" value="WH_DNA-bd_sf"/>
</dbReference>
<dbReference type="AlphaFoldDB" id="A0AB34DGY9"/>
<evidence type="ECO:0000256" key="1">
    <source>
        <dbReference type="ARBA" id="ARBA00023015"/>
    </source>
</evidence>
<accession>A0AB34DGY9</accession>
<dbReference type="PANTHER" id="PTHR43537">
    <property type="entry name" value="TRANSCRIPTIONAL REGULATOR, GNTR FAMILY"/>
    <property type="match status" value="1"/>
</dbReference>
<reference evidence="5 6" key="1">
    <citation type="submission" date="2019-09" db="EMBL/GenBank/DDBJ databases">
        <title>Taxonomic organization of the family Brucellaceae based on a phylogenomic approach.</title>
        <authorList>
            <person name="Leclercq S."/>
            <person name="Cloeckaert A."/>
            <person name="Zygmunt M.S."/>
        </authorList>
    </citation>
    <scope>NUCLEOTIDE SEQUENCE [LARGE SCALE GENOMIC DNA]</scope>
    <source>
        <strain evidence="5 6">LUP23</strain>
    </source>
</reference>
<evidence type="ECO:0000259" key="4">
    <source>
        <dbReference type="SMART" id="SM00345"/>
    </source>
</evidence>
<dbReference type="InterPro" id="IPR036388">
    <property type="entry name" value="WH-like_DNA-bd_sf"/>
</dbReference>
<dbReference type="GO" id="GO:0003677">
    <property type="term" value="F:DNA binding"/>
    <property type="evidence" value="ECO:0007669"/>
    <property type="project" value="UniProtKB-KW"/>
</dbReference>
<dbReference type="GO" id="GO:0003700">
    <property type="term" value="F:DNA-binding transcription factor activity"/>
    <property type="evidence" value="ECO:0007669"/>
    <property type="project" value="InterPro"/>
</dbReference>
<evidence type="ECO:0000256" key="2">
    <source>
        <dbReference type="ARBA" id="ARBA00023125"/>
    </source>
</evidence>
<evidence type="ECO:0000256" key="3">
    <source>
        <dbReference type="ARBA" id="ARBA00023163"/>
    </source>
</evidence>